<sequence>MTGAMLAACTSAQLDARSAECPVDVDLAALVAASDHILIARMDFSPTLLVEEASSASPQYVELPLLVESWIKGGNNDHVSLRHFPSDAPYKPSMELMADLAGKPAILFLTQVDEGPIGLYFAGYSADALRYSDEGAIDAIRYEVARQSNIASGWQTDSSLPHFDEVSDLVSQLGVVSGVQQQRVFDSLINLGADAVPAMVSQMDDHRPLLTRSISLENRSPDAFEATRHYGPNLVVDGLDAVLNHITGFGGSIVNGGSERAREAAVAGWKVYASDMGCRAPKSQEK</sequence>
<reference evidence="1 2" key="1">
    <citation type="submission" date="2021-08" db="EMBL/GenBank/DDBJ databases">
        <title>Comparative Genomics Analysis of the Genus Qipengyuania Reveals Extensive Genetic Diversity and Metabolic Versatility, Including the Description of Fifteen Novel Species.</title>
        <authorList>
            <person name="Liu Y."/>
        </authorList>
    </citation>
    <scope>NUCLEOTIDE SEQUENCE [LARGE SCALE GENOMIC DNA]</scope>
    <source>
        <strain evidence="1 2">1NDH1</strain>
    </source>
</reference>
<name>A0ABX9A401_9SPHN</name>
<dbReference type="EMBL" id="CP081294">
    <property type="protein sequence ID" value="QZD95844.1"/>
    <property type="molecule type" value="Genomic_DNA"/>
</dbReference>
<proteinExistence type="predicted"/>
<dbReference type="RefSeq" id="WP_221431571.1">
    <property type="nucleotide sequence ID" value="NZ_CP081294.1"/>
</dbReference>
<evidence type="ECO:0000313" key="2">
    <source>
        <dbReference type="Proteomes" id="UP000824321"/>
    </source>
</evidence>
<evidence type="ECO:0000313" key="1">
    <source>
        <dbReference type="EMBL" id="QZD95844.1"/>
    </source>
</evidence>
<dbReference type="Proteomes" id="UP000824321">
    <property type="component" value="Chromosome"/>
</dbReference>
<accession>A0ABX9A401</accession>
<organism evidence="1 2">
    <name type="scientific">Qipengyuania gelatinilytica</name>
    <dbReference type="NCBI Taxonomy" id="2867231"/>
    <lineage>
        <taxon>Bacteria</taxon>
        <taxon>Pseudomonadati</taxon>
        <taxon>Pseudomonadota</taxon>
        <taxon>Alphaproteobacteria</taxon>
        <taxon>Sphingomonadales</taxon>
        <taxon>Erythrobacteraceae</taxon>
        <taxon>Qipengyuania</taxon>
    </lineage>
</organism>
<protein>
    <submittedName>
        <fullName evidence="1">Uncharacterized protein</fullName>
    </submittedName>
</protein>
<keyword evidence="2" id="KW-1185">Reference proteome</keyword>
<gene>
    <name evidence="1" type="ORF">K3136_03775</name>
</gene>